<accession>A0A382HL38</accession>
<protein>
    <recommendedName>
        <fullName evidence="7">Polyprenyl synthetase</fullName>
    </recommendedName>
</protein>
<proteinExistence type="inferred from homology"/>
<dbReference type="GO" id="GO:0004659">
    <property type="term" value="F:prenyltransferase activity"/>
    <property type="evidence" value="ECO:0007669"/>
    <property type="project" value="InterPro"/>
</dbReference>
<evidence type="ECO:0000313" key="6">
    <source>
        <dbReference type="EMBL" id="SVB87785.1"/>
    </source>
</evidence>
<feature type="non-terminal residue" evidence="6">
    <location>
        <position position="237"/>
    </location>
</feature>
<keyword evidence="3" id="KW-0808">Transferase</keyword>
<dbReference type="PANTHER" id="PTHR12001">
    <property type="entry name" value="GERANYLGERANYL PYROPHOSPHATE SYNTHASE"/>
    <property type="match status" value="1"/>
</dbReference>
<comment type="similarity">
    <text evidence="2">Belongs to the FPP/GGPP synthase family.</text>
</comment>
<sequence>MVGSVFEYLNETKKQIDAHISDFLPTVHKNPEIDFFYRLMRDYPMRPGKRLRPALCFLTCEMFGGKTQDAIHTATALELLQSWLLIHDDIEDESILRRGEPCLHHQHGVPVAINVGDALHCKMWEMLSKNISLLGYELSFEILSEFIQLSNRVVEGQHIELSWMREKRWDVSEEDYWMMCVQKTAWYTCITPCRLGALISSNVQPDQLDQFVHIGADLGVAFQIQDDVLNLIGEEGT</sequence>
<dbReference type="AlphaFoldDB" id="A0A382HL38"/>
<evidence type="ECO:0000256" key="5">
    <source>
        <dbReference type="ARBA" id="ARBA00022842"/>
    </source>
</evidence>
<evidence type="ECO:0008006" key="7">
    <source>
        <dbReference type="Google" id="ProtNLM"/>
    </source>
</evidence>
<dbReference type="InterPro" id="IPR033749">
    <property type="entry name" value="Polyprenyl_synt_CS"/>
</dbReference>
<dbReference type="SUPFAM" id="SSF48576">
    <property type="entry name" value="Terpenoid synthases"/>
    <property type="match status" value="1"/>
</dbReference>
<dbReference type="PANTHER" id="PTHR12001:SF85">
    <property type="entry name" value="SHORT CHAIN ISOPRENYL DIPHOSPHATE SYNTHASE"/>
    <property type="match status" value="1"/>
</dbReference>
<dbReference type="GO" id="GO:0008299">
    <property type="term" value="P:isoprenoid biosynthetic process"/>
    <property type="evidence" value="ECO:0007669"/>
    <property type="project" value="InterPro"/>
</dbReference>
<dbReference type="Gene3D" id="1.10.600.10">
    <property type="entry name" value="Farnesyl Diphosphate Synthase"/>
    <property type="match status" value="1"/>
</dbReference>
<dbReference type="GO" id="GO:0046872">
    <property type="term" value="F:metal ion binding"/>
    <property type="evidence" value="ECO:0007669"/>
    <property type="project" value="UniProtKB-KW"/>
</dbReference>
<keyword evidence="4" id="KW-0479">Metal-binding</keyword>
<evidence type="ECO:0000256" key="3">
    <source>
        <dbReference type="ARBA" id="ARBA00022679"/>
    </source>
</evidence>
<name>A0A382HL38_9ZZZZ</name>
<organism evidence="6">
    <name type="scientific">marine metagenome</name>
    <dbReference type="NCBI Taxonomy" id="408172"/>
    <lineage>
        <taxon>unclassified sequences</taxon>
        <taxon>metagenomes</taxon>
        <taxon>ecological metagenomes</taxon>
    </lineage>
</organism>
<dbReference type="CDD" id="cd00685">
    <property type="entry name" value="Trans_IPPS_HT"/>
    <property type="match status" value="1"/>
</dbReference>
<dbReference type="PROSITE" id="PS00444">
    <property type="entry name" value="POLYPRENYL_SYNTHASE_2"/>
    <property type="match status" value="1"/>
</dbReference>
<gene>
    <name evidence="6" type="ORF">METZ01_LOCUS240639</name>
</gene>
<dbReference type="Pfam" id="PF00348">
    <property type="entry name" value="polyprenyl_synt"/>
    <property type="match status" value="1"/>
</dbReference>
<evidence type="ECO:0000256" key="1">
    <source>
        <dbReference type="ARBA" id="ARBA00001946"/>
    </source>
</evidence>
<keyword evidence="5" id="KW-0460">Magnesium</keyword>
<evidence type="ECO:0000256" key="4">
    <source>
        <dbReference type="ARBA" id="ARBA00022723"/>
    </source>
</evidence>
<dbReference type="InterPro" id="IPR008949">
    <property type="entry name" value="Isoprenoid_synthase_dom_sf"/>
</dbReference>
<dbReference type="InterPro" id="IPR000092">
    <property type="entry name" value="Polyprenyl_synt"/>
</dbReference>
<dbReference type="SFLD" id="SFLDS00005">
    <property type="entry name" value="Isoprenoid_Synthase_Type_I"/>
    <property type="match status" value="1"/>
</dbReference>
<evidence type="ECO:0000256" key="2">
    <source>
        <dbReference type="ARBA" id="ARBA00006706"/>
    </source>
</evidence>
<dbReference type="SFLD" id="SFLDG01017">
    <property type="entry name" value="Polyprenyl_Transferase_Like"/>
    <property type="match status" value="1"/>
</dbReference>
<dbReference type="PROSITE" id="PS00723">
    <property type="entry name" value="POLYPRENYL_SYNTHASE_1"/>
    <property type="match status" value="1"/>
</dbReference>
<comment type="cofactor">
    <cofactor evidence="1">
        <name>Mg(2+)</name>
        <dbReference type="ChEBI" id="CHEBI:18420"/>
    </cofactor>
</comment>
<dbReference type="EMBL" id="UINC01061816">
    <property type="protein sequence ID" value="SVB87785.1"/>
    <property type="molecule type" value="Genomic_DNA"/>
</dbReference>
<reference evidence="6" key="1">
    <citation type="submission" date="2018-05" db="EMBL/GenBank/DDBJ databases">
        <authorList>
            <person name="Lanie J.A."/>
            <person name="Ng W.-L."/>
            <person name="Kazmierczak K.M."/>
            <person name="Andrzejewski T.M."/>
            <person name="Davidsen T.M."/>
            <person name="Wayne K.J."/>
            <person name="Tettelin H."/>
            <person name="Glass J.I."/>
            <person name="Rusch D."/>
            <person name="Podicherti R."/>
            <person name="Tsui H.-C.T."/>
            <person name="Winkler M.E."/>
        </authorList>
    </citation>
    <scope>NUCLEOTIDE SEQUENCE</scope>
</reference>